<dbReference type="GO" id="GO:0015918">
    <property type="term" value="P:sterol transport"/>
    <property type="evidence" value="ECO:0007669"/>
    <property type="project" value="TreeGrafter"/>
</dbReference>
<sequence length="149" mass="16179">EFIQALRAVRRLVSRLQEQLGLRVYAFSVFHVFFEQYLDVWHDAGLLLGSPLAAIGLVCWALTGSIQLNAVSLVNLAMALGIAVEFCAHVLHAFTTAPGSRPQRMAAALEKCGASVLSGITFTKLVGVAVLAAARTQIFRVYYFRLGLA</sequence>
<feature type="non-terminal residue" evidence="2">
    <location>
        <position position="1"/>
    </location>
</feature>
<keyword evidence="3" id="KW-1185">Reference proteome</keyword>
<organism evidence="2 3">
    <name type="scientific">Haematococcus lacustris</name>
    <name type="common">Green alga</name>
    <name type="synonym">Haematococcus pluvialis</name>
    <dbReference type="NCBI Taxonomy" id="44745"/>
    <lineage>
        <taxon>Eukaryota</taxon>
        <taxon>Viridiplantae</taxon>
        <taxon>Chlorophyta</taxon>
        <taxon>core chlorophytes</taxon>
        <taxon>Chlorophyceae</taxon>
        <taxon>CS clade</taxon>
        <taxon>Chlamydomonadales</taxon>
        <taxon>Haematococcaceae</taxon>
        <taxon>Haematococcus</taxon>
    </lineage>
</organism>
<dbReference type="EMBL" id="BLLF01002991">
    <property type="protein sequence ID" value="GFH26017.1"/>
    <property type="molecule type" value="Genomic_DNA"/>
</dbReference>
<evidence type="ECO:0000313" key="2">
    <source>
        <dbReference type="EMBL" id="GFH26017.1"/>
    </source>
</evidence>
<dbReference type="AlphaFoldDB" id="A0A699ZT44"/>
<dbReference type="GO" id="GO:0016020">
    <property type="term" value="C:membrane"/>
    <property type="evidence" value="ECO:0007669"/>
    <property type="project" value="TreeGrafter"/>
</dbReference>
<reference evidence="2 3" key="1">
    <citation type="submission" date="2020-02" db="EMBL/GenBank/DDBJ databases">
        <title>Draft genome sequence of Haematococcus lacustris strain NIES-144.</title>
        <authorList>
            <person name="Morimoto D."/>
            <person name="Nakagawa S."/>
            <person name="Yoshida T."/>
            <person name="Sawayama S."/>
        </authorList>
    </citation>
    <scope>NUCLEOTIDE SEQUENCE [LARGE SCALE GENOMIC DNA]</scope>
    <source>
        <strain evidence="2 3">NIES-144</strain>
    </source>
</reference>
<dbReference type="SUPFAM" id="SSF82866">
    <property type="entry name" value="Multidrug efflux transporter AcrB transmembrane domain"/>
    <property type="match status" value="1"/>
</dbReference>
<comment type="caution">
    <text evidence="2">The sequence shown here is derived from an EMBL/GenBank/DDBJ whole genome shotgun (WGS) entry which is preliminary data.</text>
</comment>
<evidence type="ECO:0000256" key="1">
    <source>
        <dbReference type="SAM" id="Phobius"/>
    </source>
</evidence>
<keyword evidence="1" id="KW-0472">Membrane</keyword>
<feature type="transmembrane region" description="Helical" evidence="1">
    <location>
        <begin position="20"/>
        <end position="38"/>
    </location>
</feature>
<dbReference type="PANTHER" id="PTHR45727">
    <property type="entry name" value="NPC INTRACELLULAR CHOLESTEROL TRANSPORTER 1"/>
    <property type="match status" value="1"/>
</dbReference>
<feature type="transmembrane region" description="Helical" evidence="1">
    <location>
        <begin position="114"/>
        <end position="134"/>
    </location>
</feature>
<dbReference type="Gene3D" id="1.20.1640.10">
    <property type="entry name" value="Multidrug efflux transporter AcrB transmembrane domain"/>
    <property type="match status" value="1"/>
</dbReference>
<protein>
    <submittedName>
        <fullName evidence="2">SSD domain-containing protein</fullName>
    </submittedName>
</protein>
<keyword evidence="1" id="KW-1133">Transmembrane helix</keyword>
<name>A0A699ZT44_HAELA</name>
<keyword evidence="1" id="KW-0812">Transmembrane</keyword>
<dbReference type="PANTHER" id="PTHR45727:SF2">
    <property type="entry name" value="NPC INTRACELLULAR CHOLESTEROL TRANSPORTER 1"/>
    <property type="match status" value="1"/>
</dbReference>
<proteinExistence type="predicted"/>
<feature type="transmembrane region" description="Helical" evidence="1">
    <location>
        <begin position="70"/>
        <end position="94"/>
    </location>
</feature>
<accession>A0A699ZT44</accession>
<gene>
    <name evidence="2" type="ORF">HaLaN_24088</name>
</gene>
<dbReference type="GO" id="GO:0032934">
    <property type="term" value="F:sterol binding"/>
    <property type="evidence" value="ECO:0007669"/>
    <property type="project" value="TreeGrafter"/>
</dbReference>
<feature type="transmembrane region" description="Helical" evidence="1">
    <location>
        <begin position="44"/>
        <end position="63"/>
    </location>
</feature>
<evidence type="ECO:0000313" key="3">
    <source>
        <dbReference type="Proteomes" id="UP000485058"/>
    </source>
</evidence>
<dbReference type="Proteomes" id="UP000485058">
    <property type="component" value="Unassembled WGS sequence"/>
</dbReference>